<dbReference type="OrthoDB" id="106668at2759"/>
<evidence type="ECO:0000313" key="5">
    <source>
        <dbReference type="EMBL" id="GMF48121.1"/>
    </source>
</evidence>
<sequence>MQTRNFLLDIQWLKQEWRFVQAHPVEPFSLETKTNGLLHSEAAKVHEALADDGVKKYSMLSLMTELKTKSGRSLVKFRDVVSGVLRCGMLNDAVIDMGVTMIAESVQGCVAFSSLSMVVEWPTPPRQWLSETPYIIVPLHLSTNHWGVIIVEIGFPTTLKVYFYEPLHQECYRKEISNAWKNGLLPYLEKWHIASGAKECFPKEIITKWISEPTQPDLKSCGVMVLGIVYAYVRNTYRFERHLVTDAYLSVMRLRLAWLLLCSTERAPPSDYNLVEMQTTDQEISNVLKPQRST</sequence>
<protein>
    <submittedName>
        <fullName evidence="5">Unnamed protein product</fullName>
    </submittedName>
</protein>
<organism evidence="5 6">
    <name type="scientific">Phytophthora fragariaefolia</name>
    <dbReference type="NCBI Taxonomy" id="1490495"/>
    <lineage>
        <taxon>Eukaryota</taxon>
        <taxon>Sar</taxon>
        <taxon>Stramenopiles</taxon>
        <taxon>Oomycota</taxon>
        <taxon>Peronosporomycetes</taxon>
        <taxon>Peronosporales</taxon>
        <taxon>Peronosporaceae</taxon>
        <taxon>Phytophthora</taxon>
    </lineage>
</organism>
<comment type="similarity">
    <text evidence="1">Belongs to the peptidase C48 family.</text>
</comment>
<evidence type="ECO:0000256" key="1">
    <source>
        <dbReference type="ARBA" id="ARBA00005234"/>
    </source>
</evidence>
<dbReference type="EMBL" id="BSXT01002277">
    <property type="protein sequence ID" value="GMF48121.1"/>
    <property type="molecule type" value="Genomic_DNA"/>
</dbReference>
<keyword evidence="6" id="KW-1185">Reference proteome</keyword>
<dbReference type="Gene3D" id="3.40.395.10">
    <property type="entry name" value="Adenoviral Proteinase, Chain A"/>
    <property type="match status" value="1"/>
</dbReference>
<comment type="caution">
    <text evidence="5">The sequence shown here is derived from an EMBL/GenBank/DDBJ whole genome shotgun (WGS) entry which is preliminary data.</text>
</comment>
<dbReference type="GO" id="GO:0008234">
    <property type="term" value="F:cysteine-type peptidase activity"/>
    <property type="evidence" value="ECO:0007669"/>
    <property type="project" value="InterPro"/>
</dbReference>
<proteinExistence type="inferred from homology"/>
<dbReference type="AlphaFoldDB" id="A0A9W6XZ85"/>
<feature type="domain" description="Ubiquitin-like protease family profile" evidence="4">
    <location>
        <begin position="64"/>
        <end position="232"/>
    </location>
</feature>
<gene>
    <name evidence="5" type="ORF">Pfra01_001844900</name>
</gene>
<evidence type="ECO:0000259" key="4">
    <source>
        <dbReference type="PROSITE" id="PS50600"/>
    </source>
</evidence>
<reference evidence="5" key="1">
    <citation type="submission" date="2023-04" db="EMBL/GenBank/DDBJ databases">
        <title>Phytophthora fragariaefolia NBRC 109709.</title>
        <authorList>
            <person name="Ichikawa N."/>
            <person name="Sato H."/>
            <person name="Tonouchi N."/>
        </authorList>
    </citation>
    <scope>NUCLEOTIDE SEQUENCE</scope>
    <source>
        <strain evidence="5">NBRC 109709</strain>
    </source>
</reference>
<keyword evidence="3" id="KW-0378">Hydrolase</keyword>
<dbReference type="InterPro" id="IPR038765">
    <property type="entry name" value="Papain-like_cys_pep_sf"/>
</dbReference>
<dbReference type="Proteomes" id="UP001165121">
    <property type="component" value="Unassembled WGS sequence"/>
</dbReference>
<dbReference type="SUPFAM" id="SSF54001">
    <property type="entry name" value="Cysteine proteinases"/>
    <property type="match status" value="1"/>
</dbReference>
<evidence type="ECO:0000256" key="3">
    <source>
        <dbReference type="ARBA" id="ARBA00022801"/>
    </source>
</evidence>
<name>A0A9W6XZ85_9STRA</name>
<evidence type="ECO:0000313" key="6">
    <source>
        <dbReference type="Proteomes" id="UP001165121"/>
    </source>
</evidence>
<dbReference type="Pfam" id="PF02902">
    <property type="entry name" value="Peptidase_C48"/>
    <property type="match status" value="1"/>
</dbReference>
<dbReference type="PROSITE" id="PS50600">
    <property type="entry name" value="ULP_PROTEASE"/>
    <property type="match status" value="1"/>
</dbReference>
<keyword evidence="2" id="KW-0645">Protease</keyword>
<dbReference type="GO" id="GO:0006508">
    <property type="term" value="P:proteolysis"/>
    <property type="evidence" value="ECO:0007669"/>
    <property type="project" value="UniProtKB-KW"/>
</dbReference>
<accession>A0A9W6XZ85</accession>
<evidence type="ECO:0000256" key="2">
    <source>
        <dbReference type="ARBA" id="ARBA00022670"/>
    </source>
</evidence>
<dbReference type="InterPro" id="IPR003653">
    <property type="entry name" value="Peptidase_C48_C"/>
</dbReference>